<comment type="caution">
    <text evidence="5">The sequence shown here is derived from an EMBL/GenBank/DDBJ whole genome shotgun (WGS) entry which is preliminary data.</text>
</comment>
<dbReference type="Pfam" id="PF02195">
    <property type="entry name" value="ParB_N"/>
    <property type="match status" value="1"/>
</dbReference>
<dbReference type="GO" id="GO:0003677">
    <property type="term" value="F:DNA binding"/>
    <property type="evidence" value="ECO:0007669"/>
    <property type="project" value="UniProtKB-KW"/>
</dbReference>
<dbReference type="Proteomes" id="UP000230136">
    <property type="component" value="Unassembled WGS sequence"/>
</dbReference>
<dbReference type="FunFam" id="3.90.1530.30:FF:000001">
    <property type="entry name" value="Chromosome partitioning protein ParB"/>
    <property type="match status" value="1"/>
</dbReference>
<reference evidence="6" key="1">
    <citation type="submission" date="2017-09" db="EMBL/GenBank/DDBJ databases">
        <title>Depth-based differentiation of microbial function through sediment-hosted aquifers and enrichment of novel symbionts in the deep terrestrial subsurface.</title>
        <authorList>
            <person name="Probst A.J."/>
            <person name="Ladd B."/>
            <person name="Jarett J.K."/>
            <person name="Geller-Mcgrath D.E."/>
            <person name="Sieber C.M.K."/>
            <person name="Emerson J.B."/>
            <person name="Anantharaman K."/>
            <person name="Thomas B.C."/>
            <person name="Malmstrom R."/>
            <person name="Stieglmeier M."/>
            <person name="Klingl A."/>
            <person name="Woyke T."/>
            <person name="Ryan C.M."/>
            <person name="Banfield J.F."/>
        </authorList>
    </citation>
    <scope>NUCLEOTIDE SEQUENCE [LARGE SCALE GENOMIC DNA]</scope>
</reference>
<dbReference type="PANTHER" id="PTHR33375:SF1">
    <property type="entry name" value="CHROMOSOME-PARTITIONING PROTEIN PARB-RELATED"/>
    <property type="match status" value="1"/>
</dbReference>
<dbReference type="SMART" id="SM00470">
    <property type="entry name" value="ParB"/>
    <property type="match status" value="1"/>
</dbReference>
<name>A0A2M8DPX7_9BACT</name>
<keyword evidence="3" id="KW-0238">DNA-binding</keyword>
<keyword evidence="2" id="KW-0159">Chromosome partition</keyword>
<evidence type="ECO:0000259" key="4">
    <source>
        <dbReference type="SMART" id="SM00470"/>
    </source>
</evidence>
<dbReference type="Pfam" id="PF17762">
    <property type="entry name" value="HTH_ParB"/>
    <property type="match status" value="1"/>
</dbReference>
<evidence type="ECO:0000256" key="3">
    <source>
        <dbReference type="ARBA" id="ARBA00023125"/>
    </source>
</evidence>
<dbReference type="InterPro" id="IPR036086">
    <property type="entry name" value="ParB/Sulfiredoxin_sf"/>
</dbReference>
<comment type="similarity">
    <text evidence="1">Belongs to the ParB family.</text>
</comment>
<gene>
    <name evidence="5" type="ORF">CO073_04770</name>
</gene>
<sequence>MVNNTLGRGLNSLIPQSAKSAPVASDATAQQDSTIVKDININELAYVVVDKIIKNPYQPRMEFNHEELEQLSESIKRYGILEPLVVTREGELLQLIAGERRLQAAILAGLERVPVIIREANKLEMLEISLIENIQRSDLNPLEEAFAYQRLIEEFKLTQE</sequence>
<dbReference type="Gene3D" id="1.10.10.2830">
    <property type="match status" value="1"/>
</dbReference>
<dbReference type="GO" id="GO:0007059">
    <property type="term" value="P:chromosome segregation"/>
    <property type="evidence" value="ECO:0007669"/>
    <property type="project" value="UniProtKB-KW"/>
</dbReference>
<evidence type="ECO:0000256" key="2">
    <source>
        <dbReference type="ARBA" id="ARBA00022829"/>
    </source>
</evidence>
<dbReference type="Gene3D" id="3.90.1530.30">
    <property type="match status" value="1"/>
</dbReference>
<dbReference type="AlphaFoldDB" id="A0A2M8DPX7"/>
<dbReference type="SUPFAM" id="SSF110849">
    <property type="entry name" value="ParB/Sulfiredoxin"/>
    <property type="match status" value="1"/>
</dbReference>
<feature type="non-terminal residue" evidence="5">
    <location>
        <position position="160"/>
    </location>
</feature>
<dbReference type="GO" id="GO:0005694">
    <property type="term" value="C:chromosome"/>
    <property type="evidence" value="ECO:0007669"/>
    <property type="project" value="TreeGrafter"/>
</dbReference>
<evidence type="ECO:0000256" key="1">
    <source>
        <dbReference type="ARBA" id="ARBA00006295"/>
    </source>
</evidence>
<proteinExistence type="inferred from homology"/>
<dbReference type="InterPro" id="IPR041468">
    <property type="entry name" value="HTH_ParB/Spo0J"/>
</dbReference>
<organism evidence="5 6">
    <name type="scientific">Candidatus Komeilibacteria bacterium CG_4_9_14_0_8_um_filter_36_9</name>
    <dbReference type="NCBI Taxonomy" id="1974473"/>
    <lineage>
        <taxon>Bacteria</taxon>
        <taxon>Candidatus Komeiliibacteriota</taxon>
    </lineage>
</organism>
<dbReference type="EMBL" id="PFSY01000220">
    <property type="protein sequence ID" value="PJC00970.1"/>
    <property type="molecule type" value="Genomic_DNA"/>
</dbReference>
<dbReference type="PANTHER" id="PTHR33375">
    <property type="entry name" value="CHROMOSOME-PARTITIONING PROTEIN PARB-RELATED"/>
    <property type="match status" value="1"/>
</dbReference>
<evidence type="ECO:0000313" key="6">
    <source>
        <dbReference type="Proteomes" id="UP000230136"/>
    </source>
</evidence>
<evidence type="ECO:0000313" key="5">
    <source>
        <dbReference type="EMBL" id="PJC00970.1"/>
    </source>
</evidence>
<protein>
    <submittedName>
        <fullName evidence="5">Chromosome partitioning protein ParB</fullName>
    </submittedName>
</protein>
<dbReference type="InterPro" id="IPR004437">
    <property type="entry name" value="ParB/RepB/Spo0J"/>
</dbReference>
<feature type="domain" description="ParB-like N-terminal" evidence="4">
    <location>
        <begin position="45"/>
        <end position="134"/>
    </location>
</feature>
<dbReference type="InterPro" id="IPR003115">
    <property type="entry name" value="ParB_N"/>
</dbReference>
<dbReference type="InterPro" id="IPR050336">
    <property type="entry name" value="Chromosome_partition/occlusion"/>
</dbReference>
<dbReference type="NCBIfam" id="TIGR00180">
    <property type="entry name" value="parB_part"/>
    <property type="match status" value="1"/>
</dbReference>
<accession>A0A2M8DPX7</accession>